<dbReference type="Gene3D" id="3.90.380.10">
    <property type="entry name" value="Naphthalene 1,2-dioxygenase Alpha Subunit, Chain A, domain 1"/>
    <property type="match status" value="1"/>
</dbReference>
<dbReference type="SUPFAM" id="SSF55961">
    <property type="entry name" value="Bet v1-like"/>
    <property type="match status" value="1"/>
</dbReference>
<evidence type="ECO:0000256" key="4">
    <source>
        <dbReference type="ARBA" id="ARBA00023004"/>
    </source>
</evidence>
<dbReference type="RefSeq" id="WP_119628453.1">
    <property type="nucleotide sequence ID" value="NZ_AP017928.1"/>
</dbReference>
<dbReference type="SUPFAM" id="SSF50022">
    <property type="entry name" value="ISP domain"/>
    <property type="match status" value="1"/>
</dbReference>
<organism evidence="7 8">
    <name type="scientific">Methylocaldum marinum</name>
    <dbReference type="NCBI Taxonomy" id="1432792"/>
    <lineage>
        <taxon>Bacteria</taxon>
        <taxon>Pseudomonadati</taxon>
        <taxon>Pseudomonadota</taxon>
        <taxon>Gammaproteobacteria</taxon>
        <taxon>Methylococcales</taxon>
        <taxon>Methylococcaceae</taxon>
        <taxon>Methylocaldum</taxon>
    </lineage>
</organism>
<dbReference type="PROSITE" id="PS51296">
    <property type="entry name" value="RIESKE"/>
    <property type="match status" value="1"/>
</dbReference>
<dbReference type="GO" id="GO:0016491">
    <property type="term" value="F:oxidoreductase activity"/>
    <property type="evidence" value="ECO:0007669"/>
    <property type="project" value="UniProtKB-KW"/>
</dbReference>
<name>A0A250KM08_9GAMM</name>
<dbReference type="Pfam" id="PF19112">
    <property type="entry name" value="VanA_C"/>
    <property type="match status" value="1"/>
</dbReference>
<dbReference type="InterPro" id="IPR050584">
    <property type="entry name" value="Cholesterol_7-desaturase"/>
</dbReference>
<dbReference type="PANTHER" id="PTHR21266:SF57">
    <property type="entry name" value="3-CHLOROBENZOATE-3,4-DIOXYGENASE"/>
    <property type="match status" value="1"/>
</dbReference>
<dbReference type="KEGG" id="mmai:sS8_0748"/>
<feature type="domain" description="Rieske" evidence="6">
    <location>
        <begin position="23"/>
        <end position="126"/>
    </location>
</feature>
<evidence type="ECO:0000313" key="8">
    <source>
        <dbReference type="Proteomes" id="UP000266313"/>
    </source>
</evidence>
<dbReference type="GO" id="GO:0051537">
    <property type="term" value="F:2 iron, 2 sulfur cluster binding"/>
    <property type="evidence" value="ECO:0007669"/>
    <property type="project" value="UniProtKB-KW"/>
</dbReference>
<keyword evidence="4" id="KW-0408">Iron</keyword>
<proteinExistence type="predicted"/>
<reference evidence="7 8" key="1">
    <citation type="submission" date="2016-12" db="EMBL/GenBank/DDBJ databases">
        <title>Genome sequencing of Methylocaldum marinum.</title>
        <authorList>
            <person name="Takeuchi M."/>
            <person name="Kamagata Y."/>
            <person name="Hiraoka S."/>
            <person name="Oshima K."/>
            <person name="Hattori M."/>
            <person name="Iwasaki W."/>
        </authorList>
    </citation>
    <scope>NUCLEOTIDE SEQUENCE [LARGE SCALE GENOMIC DNA]</scope>
    <source>
        <strain evidence="7 8">S8</strain>
    </source>
</reference>
<evidence type="ECO:0000256" key="2">
    <source>
        <dbReference type="ARBA" id="ARBA00022723"/>
    </source>
</evidence>
<evidence type="ECO:0000256" key="3">
    <source>
        <dbReference type="ARBA" id="ARBA00023002"/>
    </source>
</evidence>
<dbReference type="InterPro" id="IPR044043">
    <property type="entry name" value="VanA_C_cat"/>
</dbReference>
<keyword evidence="8" id="KW-1185">Reference proteome</keyword>
<evidence type="ECO:0000256" key="1">
    <source>
        <dbReference type="ARBA" id="ARBA00022714"/>
    </source>
</evidence>
<keyword evidence="5" id="KW-0411">Iron-sulfur</keyword>
<evidence type="ECO:0000313" key="7">
    <source>
        <dbReference type="EMBL" id="BBA32713.1"/>
    </source>
</evidence>
<sequence length="354" mass="39930">MNQPGKPGTAADLRKVRINPDFWYPLARSHQLGKGKVLAGTFAGQPIAIARAETGKVFALEDRCAHRQFPLSLGTVCGERLQCGYHAWRYDRHGRIAAIPYAGPATSPPTGVRSYPCREAYGSLFVFPGNPERAERIPLPDLSLSDSPDYKPMYFSRQVNCHYSFMHENLMDMNHQFLHRRLMGRVRPELLGTAEGDGWVEAKYHFHHLGGRRHLGSDLLSAGGSRAEKHYDVMTIRTEYPYQTLTISGRDSEFPSVRLWCVYVPKDGAEKTNQSFGILMIRKPRIPGMVYALWPLLRHFAEAVFAEDRMAVEAEQRAYDEWGGDRNQEVYPVTLAVRELLIAQGIAPEPDTSG</sequence>
<dbReference type="GO" id="GO:0046872">
    <property type="term" value="F:metal ion binding"/>
    <property type="evidence" value="ECO:0007669"/>
    <property type="project" value="UniProtKB-KW"/>
</dbReference>
<accession>A0A250KM08</accession>
<dbReference type="Proteomes" id="UP000266313">
    <property type="component" value="Chromosome"/>
</dbReference>
<dbReference type="CDD" id="cd03469">
    <property type="entry name" value="Rieske_RO_Alpha_N"/>
    <property type="match status" value="1"/>
</dbReference>
<keyword evidence="2" id="KW-0479">Metal-binding</keyword>
<gene>
    <name evidence="7" type="ORF">sS8_0748</name>
</gene>
<evidence type="ECO:0000259" key="6">
    <source>
        <dbReference type="PROSITE" id="PS51296"/>
    </source>
</evidence>
<dbReference type="AlphaFoldDB" id="A0A250KM08"/>
<dbReference type="Pfam" id="PF00355">
    <property type="entry name" value="Rieske"/>
    <property type="match status" value="1"/>
</dbReference>
<evidence type="ECO:0000256" key="5">
    <source>
        <dbReference type="ARBA" id="ARBA00023014"/>
    </source>
</evidence>
<keyword evidence="3" id="KW-0560">Oxidoreductase</keyword>
<dbReference type="EMBL" id="AP017928">
    <property type="protein sequence ID" value="BBA32713.1"/>
    <property type="molecule type" value="Genomic_DNA"/>
</dbReference>
<dbReference type="InterPro" id="IPR017941">
    <property type="entry name" value="Rieske_2Fe-2S"/>
</dbReference>
<dbReference type="OrthoDB" id="9769355at2"/>
<keyword evidence="1" id="KW-0001">2Fe-2S</keyword>
<dbReference type="Gene3D" id="2.102.10.10">
    <property type="entry name" value="Rieske [2Fe-2S] iron-sulphur domain"/>
    <property type="match status" value="1"/>
</dbReference>
<protein>
    <submittedName>
        <fullName evidence="7">Rieske (2Fe-2S) region</fullName>
    </submittedName>
</protein>
<dbReference type="PANTHER" id="PTHR21266">
    <property type="entry name" value="IRON-SULFUR DOMAIN CONTAINING PROTEIN"/>
    <property type="match status" value="1"/>
</dbReference>
<dbReference type="InterPro" id="IPR036922">
    <property type="entry name" value="Rieske_2Fe-2S_sf"/>
</dbReference>